<proteinExistence type="predicted"/>
<dbReference type="Proteomes" id="UP000198584">
    <property type="component" value="Unassembled WGS sequence"/>
</dbReference>
<name>A0A1H3VNB9_9BACI</name>
<evidence type="ECO:0000313" key="2">
    <source>
        <dbReference type="Proteomes" id="UP000198584"/>
    </source>
</evidence>
<keyword evidence="2" id="KW-1185">Reference proteome</keyword>
<dbReference type="OrthoDB" id="1655185at2"/>
<accession>A0A1H3VNB9</accession>
<dbReference type="STRING" id="571932.SAMN05421743_10183"/>
<evidence type="ECO:0000313" key="1">
    <source>
        <dbReference type="EMBL" id="SDZ75754.1"/>
    </source>
</evidence>
<protein>
    <submittedName>
        <fullName evidence="1">Spore coat protein Z</fullName>
    </submittedName>
</protein>
<dbReference type="AlphaFoldDB" id="A0A1H3VNB9"/>
<sequence>MGCGKKHDTGNCVCDILREILDAQEDVVTMECETSCEQSINDLLGEMAPTGKDTVPVLLYCKGNCKPFEGFGAPRNNIGDVMGSFYFRVKDVDKDCCATLELLRDPNDNDDNPKDPVDQKTGNLRTTGICITVDLDCFCHITCLPAIDAFS</sequence>
<dbReference type="Pfam" id="PF10612">
    <property type="entry name" value="Spore-coat_CotZ"/>
    <property type="match status" value="1"/>
</dbReference>
<gene>
    <name evidence="1" type="ORF">SAMN05421743_10183</name>
</gene>
<dbReference type="InterPro" id="IPR019593">
    <property type="entry name" value="Spore_coat_protein_Z/Y"/>
</dbReference>
<dbReference type="EMBL" id="FNQR01000001">
    <property type="protein sequence ID" value="SDZ75754.1"/>
    <property type="molecule type" value="Genomic_DNA"/>
</dbReference>
<organism evidence="1 2">
    <name type="scientific">Thalassobacillus cyri</name>
    <dbReference type="NCBI Taxonomy" id="571932"/>
    <lineage>
        <taxon>Bacteria</taxon>
        <taxon>Bacillati</taxon>
        <taxon>Bacillota</taxon>
        <taxon>Bacilli</taxon>
        <taxon>Bacillales</taxon>
        <taxon>Bacillaceae</taxon>
        <taxon>Thalassobacillus</taxon>
    </lineage>
</organism>
<reference evidence="1 2" key="1">
    <citation type="submission" date="2016-10" db="EMBL/GenBank/DDBJ databases">
        <authorList>
            <person name="de Groot N.N."/>
        </authorList>
    </citation>
    <scope>NUCLEOTIDE SEQUENCE [LARGE SCALE GENOMIC DNA]</scope>
    <source>
        <strain evidence="1 2">CCM7597</strain>
    </source>
</reference>
<dbReference type="RefSeq" id="WP_093041011.1">
    <property type="nucleotide sequence ID" value="NZ_FNQR01000001.1"/>
</dbReference>
<keyword evidence="1" id="KW-0167">Capsid protein</keyword>
<keyword evidence="1" id="KW-0946">Virion</keyword>